<protein>
    <recommendedName>
        <fullName evidence="3">dihydrofolate reductase</fullName>
        <ecNumber evidence="3">1.5.1.3</ecNumber>
    </recommendedName>
</protein>
<accession>C0EGY7</accession>
<dbReference type="Pfam" id="PF00186">
    <property type="entry name" value="DHFR_1"/>
    <property type="match status" value="1"/>
</dbReference>
<feature type="domain" description="DHFR" evidence="7">
    <location>
        <begin position="3"/>
        <end position="164"/>
    </location>
</feature>
<evidence type="ECO:0000256" key="4">
    <source>
        <dbReference type="ARBA" id="ARBA00022563"/>
    </source>
</evidence>
<dbReference type="EMBL" id="ACEC01000113">
    <property type="protein sequence ID" value="EEG29240.1"/>
    <property type="molecule type" value="Genomic_DNA"/>
</dbReference>
<reference evidence="8 9" key="1">
    <citation type="submission" date="2009-01" db="EMBL/GenBank/DDBJ databases">
        <authorList>
            <person name="Fulton L."/>
            <person name="Clifton S."/>
            <person name="Fulton B."/>
            <person name="Xu J."/>
            <person name="Minx P."/>
            <person name="Pepin K.H."/>
            <person name="Johnson M."/>
            <person name="Bhonagiri V."/>
            <person name="Nash W.E."/>
            <person name="Mardis E.R."/>
            <person name="Wilson R.K."/>
        </authorList>
    </citation>
    <scope>NUCLEOTIDE SEQUENCE [LARGE SCALE GENOMIC DNA]</scope>
    <source>
        <strain evidence="8 9">DSM 5476</strain>
    </source>
</reference>
<dbReference type="InterPro" id="IPR001796">
    <property type="entry name" value="DHFR_dom"/>
</dbReference>
<dbReference type="GO" id="GO:0046452">
    <property type="term" value="P:dihydrofolate metabolic process"/>
    <property type="evidence" value="ECO:0007669"/>
    <property type="project" value="TreeGrafter"/>
</dbReference>
<dbReference type="AlphaFoldDB" id="C0EGY7"/>
<dbReference type="PANTHER" id="PTHR48069:SF3">
    <property type="entry name" value="DIHYDROFOLATE REDUCTASE"/>
    <property type="match status" value="1"/>
</dbReference>
<evidence type="ECO:0000256" key="1">
    <source>
        <dbReference type="ARBA" id="ARBA00004903"/>
    </source>
</evidence>
<evidence type="ECO:0000313" key="8">
    <source>
        <dbReference type="EMBL" id="EEG29240.1"/>
    </source>
</evidence>
<dbReference type="UniPathway" id="UPA00077">
    <property type="reaction ID" value="UER00158"/>
</dbReference>
<gene>
    <name evidence="8" type="primary">folA</name>
    <name evidence="8" type="ORF">CLOSTMETH_03131</name>
</gene>
<dbReference type="PANTHER" id="PTHR48069">
    <property type="entry name" value="DIHYDROFOLATE REDUCTASE"/>
    <property type="match status" value="1"/>
</dbReference>
<dbReference type="EC" id="1.5.1.3" evidence="3"/>
<dbReference type="InterPro" id="IPR024072">
    <property type="entry name" value="DHFR-like_dom_sf"/>
</dbReference>
<proteinExistence type="inferred from homology"/>
<dbReference type="PRINTS" id="PR00070">
    <property type="entry name" value="DHFR"/>
</dbReference>
<keyword evidence="6 8" id="KW-0560">Oxidoreductase</keyword>
<dbReference type="InterPro" id="IPR012259">
    <property type="entry name" value="DHFR"/>
</dbReference>
<comment type="caution">
    <text evidence="8">The sequence shown here is derived from an EMBL/GenBank/DDBJ whole genome shotgun (WGS) entry which is preliminary data.</text>
</comment>
<sequence>MIKMKCIVAVDQAWGIGCENGLLYSIPEDMAFFRKTTLNKAVVMGRHTLESLPKSRPLKNRLNIVMSRDRSLQIGGAITCCSLQDLGVALSICDSDDVYVMGGYAVYSLLLDFCGQALITKIQGQREADRFFPNIDRDNNWTLSEQSDVRSHNGLCYSFCVYANKQTKELPAPGGPVHPTALAAFFERTSAPVLLPCLEADPEKEKNYLAKLAPLLQAFFTPLRAGVNSIEIEEYRASYSDSMDFYRYLLLKNQIADERSILELYASCFSQAELEQACQLNLPKEMSEEFIQKVTECASAETLRKEYQAFIQQPGHRGE</sequence>
<name>C0EGY7_9FIRM</name>
<dbReference type="GO" id="GO:0004146">
    <property type="term" value="F:dihydrofolate reductase activity"/>
    <property type="evidence" value="ECO:0007669"/>
    <property type="project" value="UniProtKB-EC"/>
</dbReference>
<dbReference type="SUPFAM" id="SSF53597">
    <property type="entry name" value="Dihydrofolate reductase-like"/>
    <property type="match status" value="1"/>
</dbReference>
<keyword evidence="5" id="KW-0521">NADP</keyword>
<evidence type="ECO:0000313" key="9">
    <source>
        <dbReference type="Proteomes" id="UP000003340"/>
    </source>
</evidence>
<dbReference type="GO" id="GO:0046655">
    <property type="term" value="P:folic acid metabolic process"/>
    <property type="evidence" value="ECO:0007669"/>
    <property type="project" value="TreeGrafter"/>
</dbReference>
<comment type="pathway">
    <text evidence="1">Cofactor biosynthesis; tetrahydrofolate biosynthesis; 5,6,7,8-tetrahydrofolate from 7,8-dihydrofolate: step 1/1.</text>
</comment>
<dbReference type="Proteomes" id="UP000003340">
    <property type="component" value="Unassembled WGS sequence"/>
</dbReference>
<dbReference type="GO" id="GO:0046654">
    <property type="term" value="P:tetrahydrofolate biosynthetic process"/>
    <property type="evidence" value="ECO:0007669"/>
    <property type="project" value="UniProtKB-UniPathway"/>
</dbReference>
<dbReference type="GO" id="GO:0050661">
    <property type="term" value="F:NADP binding"/>
    <property type="evidence" value="ECO:0007669"/>
    <property type="project" value="InterPro"/>
</dbReference>
<evidence type="ECO:0000256" key="5">
    <source>
        <dbReference type="ARBA" id="ARBA00022857"/>
    </source>
</evidence>
<evidence type="ECO:0000259" key="7">
    <source>
        <dbReference type="PROSITE" id="PS51330"/>
    </source>
</evidence>
<evidence type="ECO:0000256" key="3">
    <source>
        <dbReference type="ARBA" id="ARBA00012856"/>
    </source>
</evidence>
<dbReference type="CDD" id="cd00209">
    <property type="entry name" value="DHFR"/>
    <property type="match status" value="1"/>
</dbReference>
<dbReference type="PROSITE" id="PS51330">
    <property type="entry name" value="DHFR_2"/>
    <property type="match status" value="1"/>
</dbReference>
<keyword evidence="4" id="KW-0554">One-carbon metabolism</keyword>
<evidence type="ECO:0000256" key="6">
    <source>
        <dbReference type="ARBA" id="ARBA00023002"/>
    </source>
</evidence>
<organism evidence="8 9">
    <name type="scientific">[Clostridium] methylpentosum DSM 5476</name>
    <dbReference type="NCBI Taxonomy" id="537013"/>
    <lineage>
        <taxon>Bacteria</taxon>
        <taxon>Bacillati</taxon>
        <taxon>Bacillota</taxon>
        <taxon>Clostridia</taxon>
        <taxon>Eubacteriales</taxon>
        <taxon>Oscillospiraceae</taxon>
        <taxon>Oscillospiraceae incertae sedis</taxon>
    </lineage>
</organism>
<dbReference type="GO" id="GO:0006730">
    <property type="term" value="P:one-carbon metabolic process"/>
    <property type="evidence" value="ECO:0007669"/>
    <property type="project" value="UniProtKB-KW"/>
</dbReference>
<reference evidence="8 9" key="2">
    <citation type="submission" date="2009-02" db="EMBL/GenBank/DDBJ databases">
        <title>Draft genome sequence of Clostridium methylpentosum (DSM 5476).</title>
        <authorList>
            <person name="Sudarsanam P."/>
            <person name="Ley R."/>
            <person name="Guruge J."/>
            <person name="Turnbaugh P.J."/>
            <person name="Mahowald M."/>
            <person name="Liep D."/>
            <person name="Gordon J."/>
        </authorList>
    </citation>
    <scope>NUCLEOTIDE SEQUENCE [LARGE SCALE GENOMIC DNA]</scope>
    <source>
        <strain evidence="8 9">DSM 5476</strain>
    </source>
</reference>
<dbReference type="Gene3D" id="3.40.430.10">
    <property type="entry name" value="Dihydrofolate Reductase, subunit A"/>
    <property type="match status" value="1"/>
</dbReference>
<dbReference type="eggNOG" id="COG0262">
    <property type="taxonomic scope" value="Bacteria"/>
</dbReference>
<dbReference type="STRING" id="537013.CLOSTMETH_03131"/>
<evidence type="ECO:0000256" key="2">
    <source>
        <dbReference type="ARBA" id="ARBA00009539"/>
    </source>
</evidence>
<keyword evidence="9" id="KW-1185">Reference proteome</keyword>
<dbReference type="HOGENOM" id="CLU_870706_0_0_9"/>
<comment type="similarity">
    <text evidence="2">Belongs to the dihydrofolate reductase family.</text>
</comment>